<dbReference type="InterPro" id="IPR025285">
    <property type="entry name" value="DUF4145"/>
</dbReference>
<accession>A0A261W2D2</accession>
<protein>
    <recommendedName>
        <fullName evidence="1">DUF4145 domain-containing protein</fullName>
    </recommendedName>
</protein>
<keyword evidence="3" id="KW-1185">Reference proteome</keyword>
<evidence type="ECO:0000313" key="3">
    <source>
        <dbReference type="Proteomes" id="UP000215633"/>
    </source>
</evidence>
<dbReference type="RefSeq" id="WP_094806352.1">
    <property type="nucleotide sequence ID" value="NZ_NEVT01000003.1"/>
</dbReference>
<evidence type="ECO:0000313" key="2">
    <source>
        <dbReference type="EMBL" id="OZI79892.1"/>
    </source>
</evidence>
<evidence type="ECO:0000259" key="1">
    <source>
        <dbReference type="Pfam" id="PF13643"/>
    </source>
</evidence>
<organism evidence="2 3">
    <name type="scientific">Bordetella genomosp. 2</name>
    <dbReference type="NCBI Taxonomy" id="1983456"/>
    <lineage>
        <taxon>Bacteria</taxon>
        <taxon>Pseudomonadati</taxon>
        <taxon>Pseudomonadota</taxon>
        <taxon>Betaproteobacteria</taxon>
        <taxon>Burkholderiales</taxon>
        <taxon>Alcaligenaceae</taxon>
        <taxon>Bordetella</taxon>
    </lineage>
</organism>
<gene>
    <name evidence="2" type="ORF">CAL24_08255</name>
</gene>
<dbReference type="EMBL" id="NEVT01000003">
    <property type="protein sequence ID" value="OZI79892.1"/>
    <property type="molecule type" value="Genomic_DNA"/>
</dbReference>
<reference evidence="3" key="1">
    <citation type="submission" date="2017-05" db="EMBL/GenBank/DDBJ databases">
        <title>Complete and WGS of Bordetella genogroups.</title>
        <authorList>
            <person name="Spilker T."/>
            <person name="Lipuma J."/>
        </authorList>
    </citation>
    <scope>NUCLEOTIDE SEQUENCE [LARGE SCALE GENOMIC DNA]</scope>
    <source>
        <strain evidence="3">AU8256</strain>
    </source>
</reference>
<feature type="domain" description="DUF4145" evidence="1">
    <location>
        <begin position="103"/>
        <end position="187"/>
    </location>
</feature>
<dbReference type="AlphaFoldDB" id="A0A261W2D2"/>
<proteinExistence type="predicted"/>
<dbReference type="Pfam" id="PF13643">
    <property type="entry name" value="DUF4145"/>
    <property type="match status" value="1"/>
</dbReference>
<dbReference type="Proteomes" id="UP000215633">
    <property type="component" value="Unassembled WGS sequence"/>
</dbReference>
<sequence>MALTLMLNCPHCHTQNAAFTLAAQRQKTREIWYTLYTCNTCLEAVVATLNTRGGDPGAVDGSLRIDRHFHGWAILSLHPEPQETDAPRHCPEAVQKAFVQADEALKRKHWDSAVAMDRRALELSTKTIAPDLAKLTLYKRIEELAKNHKITPDLQAWAHGLRVVGNDALHEIDGVDEMEANQAHELTRYMLIYLFTLPTEVASAKGADAAAEQ</sequence>
<comment type="caution">
    <text evidence="2">The sequence shown here is derived from an EMBL/GenBank/DDBJ whole genome shotgun (WGS) entry which is preliminary data.</text>
</comment>
<name>A0A261W2D2_9BORD</name>